<dbReference type="EMBL" id="QQBC01000002">
    <property type="protein sequence ID" value="RDI68143.1"/>
    <property type="molecule type" value="Genomic_DNA"/>
</dbReference>
<evidence type="ECO:0000259" key="1">
    <source>
        <dbReference type="Pfam" id="PF03364"/>
    </source>
</evidence>
<dbReference type="STRING" id="1210086.GCA_001613105_01120"/>
<comment type="caution">
    <text evidence="2">The sequence shown here is derived from an EMBL/GenBank/DDBJ whole genome shotgun (WGS) entry which is preliminary data.</text>
</comment>
<sequence>MRSLRIELRSESVSADEAFDRISEFEKYPELVDEVRDVTVRTRDDGHTVSDWEVYFRNGPLRWSEVDYFQHDRRRIIFEQLSGDFHIFRGSWAVDPVRAGSSVQFEATFDFGIPSLTGVLEPIATKVLKEGIALVVSRLINGSSIIGDPAVEAVVTRKLARTDDTGQVLTH</sequence>
<dbReference type="InterPro" id="IPR023393">
    <property type="entry name" value="START-like_dom_sf"/>
</dbReference>
<evidence type="ECO:0000313" key="2">
    <source>
        <dbReference type="EMBL" id="RDI68143.1"/>
    </source>
</evidence>
<dbReference type="RefSeq" id="WP_067992794.1">
    <property type="nucleotide sequence ID" value="NZ_QQBC01000002.1"/>
</dbReference>
<reference evidence="2 3" key="1">
    <citation type="submission" date="2018-07" db="EMBL/GenBank/DDBJ databases">
        <title>Genomic Encyclopedia of Type Strains, Phase IV (KMG-IV): sequencing the most valuable type-strain genomes for metagenomic binning, comparative biology and taxonomic classification.</title>
        <authorList>
            <person name="Goeker M."/>
        </authorList>
    </citation>
    <scope>NUCLEOTIDE SEQUENCE [LARGE SCALE GENOMIC DNA]</scope>
    <source>
        <strain evidence="2 3">DSM 44290</strain>
    </source>
</reference>
<dbReference type="Proteomes" id="UP000254869">
    <property type="component" value="Unassembled WGS sequence"/>
</dbReference>
<organism evidence="2 3">
    <name type="scientific">Nocardia pseudobrasiliensis</name>
    <dbReference type="NCBI Taxonomy" id="45979"/>
    <lineage>
        <taxon>Bacteria</taxon>
        <taxon>Bacillati</taxon>
        <taxon>Actinomycetota</taxon>
        <taxon>Actinomycetes</taxon>
        <taxon>Mycobacteriales</taxon>
        <taxon>Nocardiaceae</taxon>
        <taxon>Nocardia</taxon>
    </lineage>
</organism>
<feature type="domain" description="Coenzyme Q-binding protein COQ10 START" evidence="1">
    <location>
        <begin position="13"/>
        <end position="130"/>
    </location>
</feature>
<dbReference type="SUPFAM" id="SSF55961">
    <property type="entry name" value="Bet v1-like"/>
    <property type="match status" value="1"/>
</dbReference>
<keyword evidence="3" id="KW-1185">Reference proteome</keyword>
<gene>
    <name evidence="2" type="ORF">DFR76_102544</name>
</gene>
<dbReference type="AlphaFoldDB" id="A0A370IBR8"/>
<evidence type="ECO:0000313" key="3">
    <source>
        <dbReference type="Proteomes" id="UP000254869"/>
    </source>
</evidence>
<name>A0A370IBR8_9NOCA</name>
<dbReference type="Gene3D" id="3.30.530.20">
    <property type="match status" value="1"/>
</dbReference>
<accession>A0A370IBR8</accession>
<protein>
    <submittedName>
        <fullName evidence="2">Ribosome-associated toxin RatA of RatAB toxin-antitoxin module</fullName>
    </submittedName>
</protein>
<dbReference type="Pfam" id="PF03364">
    <property type="entry name" value="Polyketide_cyc"/>
    <property type="match status" value="1"/>
</dbReference>
<dbReference type="InterPro" id="IPR005031">
    <property type="entry name" value="COQ10_START"/>
</dbReference>
<proteinExistence type="predicted"/>